<comment type="similarity">
    <text evidence="2 5">Belongs to the DegT/DnrJ/EryC1 family.</text>
</comment>
<dbReference type="InterPro" id="IPR000653">
    <property type="entry name" value="DegT/StrS_aminotransferase"/>
</dbReference>
<evidence type="ECO:0000256" key="2">
    <source>
        <dbReference type="ARBA" id="ARBA00037999"/>
    </source>
</evidence>
<dbReference type="FunFam" id="3.40.640.10:FF:000089">
    <property type="entry name" value="Aminotransferase, DegT/DnrJ/EryC1/StrS family"/>
    <property type="match status" value="1"/>
</dbReference>
<dbReference type="CDD" id="cd00616">
    <property type="entry name" value="AHBA_syn"/>
    <property type="match status" value="1"/>
</dbReference>
<dbReference type="Proteomes" id="UP000177383">
    <property type="component" value="Unassembled WGS sequence"/>
</dbReference>
<dbReference type="PIRSF" id="PIRSF000390">
    <property type="entry name" value="PLP_StrS"/>
    <property type="match status" value="1"/>
</dbReference>
<proteinExistence type="inferred from homology"/>
<dbReference type="GO" id="GO:0030170">
    <property type="term" value="F:pyridoxal phosphate binding"/>
    <property type="evidence" value="ECO:0007669"/>
    <property type="project" value="UniProtKB-ARBA"/>
</dbReference>
<evidence type="ECO:0000313" key="7">
    <source>
        <dbReference type="Proteomes" id="UP000177383"/>
    </source>
</evidence>
<evidence type="ECO:0008006" key="8">
    <source>
        <dbReference type="Google" id="ProtNLM"/>
    </source>
</evidence>
<evidence type="ECO:0000256" key="1">
    <source>
        <dbReference type="ARBA" id="ARBA00022898"/>
    </source>
</evidence>
<dbReference type="Gene3D" id="3.90.1150.10">
    <property type="entry name" value="Aspartate Aminotransferase, domain 1"/>
    <property type="match status" value="1"/>
</dbReference>
<dbReference type="InterPro" id="IPR015422">
    <property type="entry name" value="PyrdxlP-dep_Trfase_small"/>
</dbReference>
<accession>A0A1F5ZPI1</accession>
<evidence type="ECO:0000256" key="3">
    <source>
        <dbReference type="PIRSR" id="PIRSR000390-1"/>
    </source>
</evidence>
<protein>
    <recommendedName>
        <fullName evidence="8">Erythromycin biosynthesis sensory transduction protein eryC1</fullName>
    </recommendedName>
</protein>
<reference evidence="6 7" key="1">
    <citation type="journal article" date="2016" name="Nat. Commun.">
        <title>Thousands of microbial genomes shed light on interconnected biogeochemical processes in an aquifer system.</title>
        <authorList>
            <person name="Anantharaman K."/>
            <person name="Brown C.T."/>
            <person name="Hug L.A."/>
            <person name="Sharon I."/>
            <person name="Castelle C.J."/>
            <person name="Probst A.J."/>
            <person name="Thomas B.C."/>
            <person name="Singh A."/>
            <person name="Wilkins M.J."/>
            <person name="Karaoz U."/>
            <person name="Brodie E.L."/>
            <person name="Williams K.H."/>
            <person name="Hubbard S.S."/>
            <person name="Banfield J.F."/>
        </authorList>
    </citation>
    <scope>NUCLEOTIDE SEQUENCE [LARGE SCALE GENOMIC DNA]</scope>
</reference>
<dbReference type="PANTHER" id="PTHR30244:SF36">
    <property type="entry name" value="3-OXO-GLUCOSE-6-PHOSPHATE:GLUTAMATE AMINOTRANSFERASE"/>
    <property type="match status" value="1"/>
</dbReference>
<dbReference type="PANTHER" id="PTHR30244">
    <property type="entry name" value="TRANSAMINASE"/>
    <property type="match status" value="1"/>
</dbReference>
<organism evidence="6 7">
    <name type="scientific">Candidatus Gottesmanbacteria bacterium RIFCSPHIGHO2_01_FULL_39_10</name>
    <dbReference type="NCBI Taxonomy" id="1798375"/>
    <lineage>
        <taxon>Bacteria</taxon>
        <taxon>Candidatus Gottesmaniibacteriota</taxon>
    </lineage>
</organism>
<gene>
    <name evidence="6" type="ORF">A2773_03410</name>
</gene>
<dbReference type="InterPro" id="IPR015424">
    <property type="entry name" value="PyrdxlP-dep_Trfase"/>
</dbReference>
<evidence type="ECO:0000313" key="6">
    <source>
        <dbReference type="EMBL" id="OGG14321.1"/>
    </source>
</evidence>
<dbReference type="STRING" id="1798375.A2773_03410"/>
<comment type="caution">
    <text evidence="6">The sequence shown here is derived from an EMBL/GenBank/DDBJ whole genome shotgun (WGS) entry which is preliminary data.</text>
</comment>
<dbReference type="GO" id="GO:0000271">
    <property type="term" value="P:polysaccharide biosynthetic process"/>
    <property type="evidence" value="ECO:0007669"/>
    <property type="project" value="TreeGrafter"/>
</dbReference>
<evidence type="ECO:0000256" key="5">
    <source>
        <dbReference type="RuleBase" id="RU004508"/>
    </source>
</evidence>
<evidence type="ECO:0000256" key="4">
    <source>
        <dbReference type="PIRSR" id="PIRSR000390-2"/>
    </source>
</evidence>
<dbReference type="InterPro" id="IPR015421">
    <property type="entry name" value="PyrdxlP-dep_Trfase_major"/>
</dbReference>
<feature type="active site" description="Proton acceptor" evidence="3">
    <location>
        <position position="184"/>
    </location>
</feature>
<dbReference type="EMBL" id="MFJE01000021">
    <property type="protein sequence ID" value="OGG14321.1"/>
    <property type="molecule type" value="Genomic_DNA"/>
</dbReference>
<name>A0A1F5ZPI1_9BACT</name>
<dbReference type="Pfam" id="PF01041">
    <property type="entry name" value="DegT_DnrJ_EryC1"/>
    <property type="match status" value="1"/>
</dbReference>
<dbReference type="Gene3D" id="3.40.640.10">
    <property type="entry name" value="Type I PLP-dependent aspartate aminotransferase-like (Major domain)"/>
    <property type="match status" value="1"/>
</dbReference>
<keyword evidence="1 4" id="KW-0663">Pyridoxal phosphate</keyword>
<sequence>MIPFFDIKRQNENIRNELDEAIAGVIDGGVYILGPKVAKFEKEFAKYIRVKYAVGVASGTDAISLALLAMGIGDGDEVILPANAYPSVFAISAIGAIPKLVDIDPQTYNLDPLKIEKVISKKTKAIIPVHLYGQPADLSSIIAIGKKYKIPVIEDCAQAHGAEFLGKKVGSIGDIGCFSFYPTKNLGAFGDGGMVVTNNKEIYEKVKLYRMYGEKERYKSILSGRNSRLDELQAAILLAKLKYLDKWNKRRKEISKKYNFQFSIFNFQFRKPYESVYARHIYHLYVIRTKRRDELKKYLEKHGIGTAIHYPVPIHLVPSFKYLGYKKGDFPESERASEEVLSLPIYPELRDEEVDKIAGAIVKFFQK</sequence>
<dbReference type="SUPFAM" id="SSF53383">
    <property type="entry name" value="PLP-dependent transferases"/>
    <property type="match status" value="1"/>
</dbReference>
<feature type="modified residue" description="N6-(pyridoxal phosphate)lysine" evidence="4">
    <location>
        <position position="184"/>
    </location>
</feature>
<dbReference type="GO" id="GO:0008483">
    <property type="term" value="F:transaminase activity"/>
    <property type="evidence" value="ECO:0007669"/>
    <property type="project" value="TreeGrafter"/>
</dbReference>
<dbReference type="AlphaFoldDB" id="A0A1F5ZPI1"/>